<organism evidence="6 7">
    <name type="scientific">Candidatus Acutalibacter ornithocaccae</name>
    <dbReference type="NCBI Taxonomy" id="2838416"/>
    <lineage>
        <taxon>Bacteria</taxon>
        <taxon>Bacillati</taxon>
        <taxon>Bacillota</taxon>
        <taxon>Clostridia</taxon>
        <taxon>Eubacteriales</taxon>
        <taxon>Acutalibacteraceae</taxon>
        <taxon>Acutalibacter</taxon>
    </lineage>
</organism>
<dbReference type="CDD" id="cd02208">
    <property type="entry name" value="cupin_RmlC-like"/>
    <property type="match status" value="1"/>
</dbReference>
<dbReference type="InterPro" id="IPR018062">
    <property type="entry name" value="HTH_AraC-typ_CS"/>
</dbReference>
<dbReference type="SUPFAM" id="SSF51215">
    <property type="entry name" value="Regulatory protein AraC"/>
    <property type="match status" value="1"/>
</dbReference>
<dbReference type="SUPFAM" id="SSF46689">
    <property type="entry name" value="Homeodomain-like"/>
    <property type="match status" value="2"/>
</dbReference>
<dbReference type="InterPro" id="IPR003313">
    <property type="entry name" value="AraC-bd"/>
</dbReference>
<protein>
    <submittedName>
        <fullName evidence="6">AraC family transcriptional regulator</fullName>
    </submittedName>
</protein>
<evidence type="ECO:0000259" key="5">
    <source>
        <dbReference type="PROSITE" id="PS01124"/>
    </source>
</evidence>
<evidence type="ECO:0000256" key="3">
    <source>
        <dbReference type="ARBA" id="ARBA00023159"/>
    </source>
</evidence>
<keyword evidence="2" id="KW-0238">DNA-binding</keyword>
<dbReference type="InterPro" id="IPR018060">
    <property type="entry name" value="HTH_AraC"/>
</dbReference>
<keyword evidence="3" id="KW-0010">Activator</keyword>
<dbReference type="Gene3D" id="1.10.10.60">
    <property type="entry name" value="Homeodomain-like"/>
    <property type="match status" value="2"/>
</dbReference>
<reference evidence="6" key="1">
    <citation type="journal article" date="2021" name="PeerJ">
        <title>Extensive microbial diversity within the chicken gut microbiome revealed by metagenomics and culture.</title>
        <authorList>
            <person name="Gilroy R."/>
            <person name="Ravi A."/>
            <person name="Getino M."/>
            <person name="Pursley I."/>
            <person name="Horton D.L."/>
            <person name="Alikhan N.F."/>
            <person name="Baker D."/>
            <person name="Gharbi K."/>
            <person name="Hall N."/>
            <person name="Watson M."/>
            <person name="Adriaenssens E.M."/>
            <person name="Foster-Nyarko E."/>
            <person name="Jarju S."/>
            <person name="Secka A."/>
            <person name="Antonio M."/>
            <person name="Oren A."/>
            <person name="Chaudhuri R.R."/>
            <person name="La Ragione R."/>
            <person name="Hildebrand F."/>
            <person name="Pallen M.J."/>
        </authorList>
    </citation>
    <scope>NUCLEOTIDE SEQUENCE</scope>
    <source>
        <strain evidence="6">ChiBcolR8-3208</strain>
    </source>
</reference>
<accession>A0A9D2S0T6</accession>
<dbReference type="InterPro" id="IPR037923">
    <property type="entry name" value="HTH-like"/>
</dbReference>
<dbReference type="GO" id="GO:0043565">
    <property type="term" value="F:sequence-specific DNA binding"/>
    <property type="evidence" value="ECO:0007669"/>
    <property type="project" value="InterPro"/>
</dbReference>
<evidence type="ECO:0000313" key="7">
    <source>
        <dbReference type="Proteomes" id="UP000824214"/>
    </source>
</evidence>
<feature type="domain" description="HTH araC/xylS-type" evidence="5">
    <location>
        <begin position="190"/>
        <end position="288"/>
    </location>
</feature>
<comment type="caution">
    <text evidence="6">The sequence shown here is derived from an EMBL/GenBank/DDBJ whole genome shotgun (WGS) entry which is preliminary data.</text>
</comment>
<dbReference type="Pfam" id="PF12833">
    <property type="entry name" value="HTH_18"/>
    <property type="match status" value="1"/>
</dbReference>
<sequence>MVNKQLREERHHGDISLPVSGYRVQPPYSAHLGELECHWHSEMELFQVERGTMQVQCGSEYFEAKAGDLVFFNSGELHAAQPIHGSELDFAAVVFSPELLCGDENDIVRRRYVAPVVEGKLLLPRVTDSSTPAGRQVVGAFQQVMDLLERRPPAYELRVRAQLLEVFAGLAGSAAQRAPQRESAPAQGIKAAIEYIQGNYRQPITVSQLAELSHMSSGHFCRLFKKYTFKTPVQYINGVRLSAATDLLLESDRKVLDVAFDTGFNSLSYFIGVFKQSMGCTPTEFRRRHGRQEA</sequence>
<evidence type="ECO:0000256" key="2">
    <source>
        <dbReference type="ARBA" id="ARBA00023125"/>
    </source>
</evidence>
<evidence type="ECO:0000313" key="6">
    <source>
        <dbReference type="EMBL" id="HJB38525.1"/>
    </source>
</evidence>
<dbReference type="PROSITE" id="PS01124">
    <property type="entry name" value="HTH_ARAC_FAMILY_2"/>
    <property type="match status" value="1"/>
</dbReference>
<dbReference type="EMBL" id="DWXZ01000226">
    <property type="protein sequence ID" value="HJB38525.1"/>
    <property type="molecule type" value="Genomic_DNA"/>
</dbReference>
<dbReference type="Pfam" id="PF02311">
    <property type="entry name" value="AraC_binding"/>
    <property type="match status" value="1"/>
</dbReference>
<keyword evidence="4" id="KW-0804">Transcription</keyword>
<name>A0A9D2S0T6_9FIRM</name>
<proteinExistence type="predicted"/>
<dbReference type="SMART" id="SM00342">
    <property type="entry name" value="HTH_ARAC"/>
    <property type="match status" value="1"/>
</dbReference>
<dbReference type="Proteomes" id="UP000824214">
    <property type="component" value="Unassembled WGS sequence"/>
</dbReference>
<evidence type="ECO:0000256" key="4">
    <source>
        <dbReference type="ARBA" id="ARBA00023163"/>
    </source>
</evidence>
<dbReference type="PROSITE" id="PS00041">
    <property type="entry name" value="HTH_ARAC_FAMILY_1"/>
    <property type="match status" value="1"/>
</dbReference>
<evidence type="ECO:0000256" key="1">
    <source>
        <dbReference type="ARBA" id="ARBA00023015"/>
    </source>
</evidence>
<dbReference type="PANTHER" id="PTHR46796">
    <property type="entry name" value="HTH-TYPE TRANSCRIPTIONAL ACTIVATOR RHAS-RELATED"/>
    <property type="match status" value="1"/>
</dbReference>
<dbReference type="InterPro" id="IPR014710">
    <property type="entry name" value="RmlC-like_jellyroll"/>
</dbReference>
<reference evidence="6" key="2">
    <citation type="submission" date="2021-04" db="EMBL/GenBank/DDBJ databases">
        <authorList>
            <person name="Gilroy R."/>
        </authorList>
    </citation>
    <scope>NUCLEOTIDE SEQUENCE</scope>
    <source>
        <strain evidence="6">ChiBcolR8-3208</strain>
    </source>
</reference>
<dbReference type="InterPro" id="IPR009057">
    <property type="entry name" value="Homeodomain-like_sf"/>
</dbReference>
<dbReference type="InterPro" id="IPR050204">
    <property type="entry name" value="AraC_XylS_family_regulators"/>
</dbReference>
<dbReference type="Gene3D" id="2.60.120.10">
    <property type="entry name" value="Jelly Rolls"/>
    <property type="match status" value="1"/>
</dbReference>
<dbReference type="GO" id="GO:0003700">
    <property type="term" value="F:DNA-binding transcription factor activity"/>
    <property type="evidence" value="ECO:0007669"/>
    <property type="project" value="InterPro"/>
</dbReference>
<dbReference type="AlphaFoldDB" id="A0A9D2S0T6"/>
<dbReference type="InterPro" id="IPR020449">
    <property type="entry name" value="Tscrpt_reg_AraC-type_HTH"/>
</dbReference>
<gene>
    <name evidence="6" type="ORF">H9942_10755</name>
</gene>
<keyword evidence="1" id="KW-0805">Transcription regulation</keyword>
<dbReference type="PRINTS" id="PR00032">
    <property type="entry name" value="HTHARAC"/>
</dbReference>